<dbReference type="RefSeq" id="WP_074852166.1">
    <property type="nucleotide sequence ID" value="NZ_FNLM01000034.1"/>
</dbReference>
<dbReference type="InterPro" id="IPR023393">
    <property type="entry name" value="START-like_dom_sf"/>
</dbReference>
<reference evidence="1 2" key="1">
    <citation type="submission" date="2016-10" db="EMBL/GenBank/DDBJ databases">
        <authorList>
            <person name="de Groot N.N."/>
        </authorList>
    </citation>
    <scope>NUCLEOTIDE SEQUENCE [LARGE SCALE GENOMIC DNA]</scope>
    <source>
        <strain evidence="1 2">DSM 44215</strain>
    </source>
</reference>
<dbReference type="STRING" id="158898.SAMN04488548_1343565"/>
<dbReference type="Proteomes" id="UP000183180">
    <property type="component" value="Unassembled WGS sequence"/>
</dbReference>
<protein>
    <submittedName>
        <fullName evidence="1">Uncharacterized conserved protein YndB, AHSA1/START domain</fullName>
    </submittedName>
</protein>
<gene>
    <name evidence="1" type="ORF">SAMN04488548_1343565</name>
</gene>
<dbReference type="Gene3D" id="3.30.530.20">
    <property type="match status" value="1"/>
</dbReference>
<evidence type="ECO:0000313" key="2">
    <source>
        <dbReference type="Proteomes" id="UP000183180"/>
    </source>
</evidence>
<dbReference type="EMBL" id="FNLM01000034">
    <property type="protein sequence ID" value="SDU71053.1"/>
    <property type="molecule type" value="Genomic_DNA"/>
</dbReference>
<dbReference type="OrthoDB" id="9803476at2"/>
<name>A0A1H2KQY6_9ACTN</name>
<accession>A0A1H2KQY6</accession>
<evidence type="ECO:0000313" key="1">
    <source>
        <dbReference type="EMBL" id="SDU71053.1"/>
    </source>
</evidence>
<dbReference type="AlphaFoldDB" id="A0A1H2KQY6"/>
<organism evidence="1 2">
    <name type="scientific">Gordonia westfalica</name>
    <dbReference type="NCBI Taxonomy" id="158898"/>
    <lineage>
        <taxon>Bacteria</taxon>
        <taxon>Bacillati</taxon>
        <taxon>Actinomycetota</taxon>
        <taxon>Actinomycetes</taxon>
        <taxon>Mycobacteriales</taxon>
        <taxon>Gordoniaceae</taxon>
        <taxon>Gordonia</taxon>
    </lineage>
</organism>
<proteinExistence type="predicted"/>
<sequence>MSGTDPRPANETTTTAIDDELDRIEREITIEATVERVWQFVSEPGWYINDNAITEHRIDRDGDLSTVHDPVHGAFVFRTVKLDEPRYAAFRWLADASDPQSESTLVEFWITDSGSGVILKVVESGFASLSGSEADRRAKFDGNVEGWKIELELARTHLAGNGSRA</sequence>
<dbReference type="SUPFAM" id="SSF55961">
    <property type="entry name" value="Bet v1-like"/>
    <property type="match status" value="1"/>
</dbReference>